<evidence type="ECO:0000259" key="4">
    <source>
        <dbReference type="Pfam" id="PF13845"/>
    </source>
</evidence>
<name>A0ABQ3R0X2_9ACTN</name>
<feature type="transmembrane region" description="Helical" evidence="2">
    <location>
        <begin position="20"/>
        <end position="46"/>
    </location>
</feature>
<dbReference type="Pfam" id="PF13828">
    <property type="entry name" value="DUF4190"/>
    <property type="match status" value="1"/>
</dbReference>
<evidence type="ECO:0000313" key="6">
    <source>
        <dbReference type="Proteomes" id="UP001050808"/>
    </source>
</evidence>
<keyword evidence="2" id="KW-0472">Membrane</keyword>
<feature type="transmembrane region" description="Helical" evidence="2">
    <location>
        <begin position="58"/>
        <end position="79"/>
    </location>
</feature>
<feature type="domain" description="Septum formation-related" evidence="4">
    <location>
        <begin position="107"/>
        <end position="205"/>
    </location>
</feature>
<sequence length="375" mass="38516">MNGGPWYPYPQAPQQPPVSGLAIGSLIAGILCCIPPLGLILGVVALGQIKKKGLRGKGMAVAGVVLSALSTLLLIVSIATGGLADGWRGFKDGWNDSVSGTRSTLDLRKGDCFDVPGGKLEREVVSVRTVPCKGKHDAEVSGSFRLNENGVYPGADAISTEADARCWEVEQAYAMDSWKIPAGAEPYYYTPSPKSWALGDHSVTCAFASEGGKLEGSVRNDAGTLDADQLAFLKAANDVERTLAKAPDEDRVEDDLPGFKKWAGEMTGTLGLDAEDLTAHTWSAGKLASVQAYIDGMKTAQMEWVKASGAADADAFYLHSGAADKAMKQADEIAARAALGLATTPPSTDGHPGGGGGGAGGSGGTGSGTGGSKSV</sequence>
<reference evidence="5" key="1">
    <citation type="submission" date="2024-05" db="EMBL/GenBank/DDBJ databases">
        <title>Whole genome shotgun sequence of Streptomyces violascens NBRC 12920.</title>
        <authorList>
            <person name="Komaki H."/>
            <person name="Tamura T."/>
        </authorList>
    </citation>
    <scope>NUCLEOTIDE SEQUENCE</scope>
    <source>
        <strain evidence="5">NBRC 12920</strain>
    </source>
</reference>
<dbReference type="Pfam" id="PF13845">
    <property type="entry name" value="Septum_form"/>
    <property type="match status" value="1"/>
</dbReference>
<organism evidence="5 6">
    <name type="scientific">Streptomyces violascens</name>
    <dbReference type="NCBI Taxonomy" id="67381"/>
    <lineage>
        <taxon>Bacteria</taxon>
        <taxon>Bacillati</taxon>
        <taxon>Actinomycetota</taxon>
        <taxon>Actinomycetes</taxon>
        <taxon>Kitasatosporales</taxon>
        <taxon>Streptomycetaceae</taxon>
        <taxon>Streptomyces</taxon>
    </lineage>
</organism>
<evidence type="ECO:0000256" key="1">
    <source>
        <dbReference type="SAM" id="MobiDB-lite"/>
    </source>
</evidence>
<dbReference type="InterPro" id="IPR026004">
    <property type="entry name" value="Septum_form"/>
</dbReference>
<keyword evidence="6" id="KW-1185">Reference proteome</keyword>
<feature type="domain" description="DUF4190" evidence="3">
    <location>
        <begin position="21"/>
        <end position="76"/>
    </location>
</feature>
<evidence type="ECO:0000256" key="2">
    <source>
        <dbReference type="SAM" id="Phobius"/>
    </source>
</evidence>
<accession>A0ABQ3R0X2</accession>
<feature type="region of interest" description="Disordered" evidence="1">
    <location>
        <begin position="339"/>
        <end position="375"/>
    </location>
</feature>
<feature type="compositionally biased region" description="Gly residues" evidence="1">
    <location>
        <begin position="351"/>
        <end position="375"/>
    </location>
</feature>
<dbReference type="EMBL" id="BNDY01000017">
    <property type="protein sequence ID" value="GHI43183.1"/>
    <property type="molecule type" value="Genomic_DNA"/>
</dbReference>
<keyword evidence="2" id="KW-1133">Transmembrane helix</keyword>
<evidence type="ECO:0000313" key="5">
    <source>
        <dbReference type="EMBL" id="GHI43183.1"/>
    </source>
</evidence>
<keyword evidence="2" id="KW-0812">Transmembrane</keyword>
<dbReference type="Proteomes" id="UP001050808">
    <property type="component" value="Unassembled WGS sequence"/>
</dbReference>
<dbReference type="InterPro" id="IPR025241">
    <property type="entry name" value="DUF4190"/>
</dbReference>
<proteinExistence type="predicted"/>
<evidence type="ECO:0000259" key="3">
    <source>
        <dbReference type="Pfam" id="PF13828"/>
    </source>
</evidence>
<protein>
    <submittedName>
        <fullName evidence="5">Membrane protein</fullName>
    </submittedName>
</protein>
<gene>
    <name evidence="5" type="ORF">Sviol_75910</name>
</gene>
<comment type="caution">
    <text evidence="5">The sequence shown here is derived from an EMBL/GenBank/DDBJ whole genome shotgun (WGS) entry which is preliminary data.</text>
</comment>